<name>A0AAE3SEJ4_9BACT</name>
<gene>
    <name evidence="1" type="ORF">OM075_08145</name>
</gene>
<proteinExistence type="predicted"/>
<reference evidence="1" key="1">
    <citation type="submission" date="2022-10" db="EMBL/GenBank/DDBJ databases">
        <authorList>
            <person name="Yu W.X."/>
        </authorList>
    </citation>
    <scope>NUCLEOTIDE SEQUENCE</scope>
    <source>
        <strain evidence="1">AAT</strain>
    </source>
</reference>
<dbReference type="Proteomes" id="UP001209229">
    <property type="component" value="Unassembled WGS sequence"/>
</dbReference>
<organism evidence="1 2">
    <name type="scientific">Plebeiibacterium sediminum</name>
    <dbReference type="NCBI Taxonomy" id="2992112"/>
    <lineage>
        <taxon>Bacteria</taxon>
        <taxon>Pseudomonadati</taxon>
        <taxon>Bacteroidota</taxon>
        <taxon>Bacteroidia</taxon>
        <taxon>Marinilabiliales</taxon>
        <taxon>Marinilabiliaceae</taxon>
        <taxon>Plebeiibacterium</taxon>
    </lineage>
</organism>
<keyword evidence="2" id="KW-1185">Reference proteome</keyword>
<evidence type="ECO:0000313" key="2">
    <source>
        <dbReference type="Proteomes" id="UP001209229"/>
    </source>
</evidence>
<accession>A0AAE3SEJ4</accession>
<sequence>MIATLHNITDSIVIRKSLKWRNCILNDDNKTECNTIFENMQLMLLKFLRKLSKNSSKTDLVSHCIRNVYSIKSRLQEKEWPLPCSLSKNENEVYLHDFNFYLMLCGILTKASTLFKGYLSAKDRLSFAQTLPVVQGNSRRIIQTINLLPQTTWIQIIKLEQEKNKFLQSLDMLDHKISELDPSSAAYSFLSNYHMSITSSPDNLEQEKHIIKCHQNILQIVDDYKHLDSYNMTSELMHEGFKLGWTHKKTKEKIYDYFMNDYLNKAFIVSEIKKLRYTQKKCKKLISKGVIKNERVMNFMNEIILKLSQLSKKDTVVHDYIEWTHSPKEFVKAIHKFITEGYINFKGNTDLQPIVEHLTRFIKVRKMNNSGMLTQSSLLSYFKKANSGDLI</sequence>
<dbReference type="RefSeq" id="WP_301190000.1">
    <property type="nucleotide sequence ID" value="NZ_JAPDPJ010000014.1"/>
</dbReference>
<evidence type="ECO:0000313" key="1">
    <source>
        <dbReference type="EMBL" id="MCW3786435.1"/>
    </source>
</evidence>
<protein>
    <submittedName>
        <fullName evidence="1">Uncharacterized protein</fullName>
    </submittedName>
</protein>
<dbReference type="AlphaFoldDB" id="A0AAE3SEJ4"/>
<comment type="caution">
    <text evidence="1">The sequence shown here is derived from an EMBL/GenBank/DDBJ whole genome shotgun (WGS) entry which is preliminary data.</text>
</comment>
<dbReference type="EMBL" id="JAPDPJ010000014">
    <property type="protein sequence ID" value="MCW3786435.1"/>
    <property type="molecule type" value="Genomic_DNA"/>
</dbReference>